<name>A0A1H1TZD1_9MICO</name>
<evidence type="ECO:0000313" key="1">
    <source>
        <dbReference type="EMBL" id="SDS65600.1"/>
    </source>
</evidence>
<protein>
    <submittedName>
        <fullName evidence="1">3-methyladenine DNA glycosylase AlkD</fullName>
    </submittedName>
</protein>
<proteinExistence type="predicted"/>
<dbReference type="CDD" id="cd06561">
    <property type="entry name" value="AlkD_like"/>
    <property type="match status" value="1"/>
</dbReference>
<dbReference type="InterPro" id="IPR014825">
    <property type="entry name" value="DNA_alkylation"/>
</dbReference>
<organism evidence="1 2">
    <name type="scientific">Microbacterium paraoxydans</name>
    <dbReference type="NCBI Taxonomy" id="199592"/>
    <lineage>
        <taxon>Bacteria</taxon>
        <taxon>Bacillati</taxon>
        <taxon>Actinomycetota</taxon>
        <taxon>Actinomycetes</taxon>
        <taxon>Micrococcales</taxon>
        <taxon>Microbacteriaceae</taxon>
        <taxon>Microbacterium</taxon>
    </lineage>
</organism>
<dbReference type="PANTHER" id="PTHR41291">
    <property type="entry name" value="DNA ALKYLATION REPAIR PROTEIN"/>
    <property type="match status" value="1"/>
</dbReference>
<sequence>MHRKGWVDEGYPGGMTVEEALAELAALEDPKQRAANERRGDDHGINLSRMRALAKRIKTDQALARELWATGETSARLLALLVCRPADFTADELDTMLRETRPPKVNDWFVNYVLKKSPLAEELRRRWFDDADPTVAAAAWSLTTVRVTKDADGLDLPHLLDLIERDLQQAPPRLQWAMNETLANIGIFHPDLRARAVDIGERLQVLADYPTAPGCTSPFAPLWIGEIVRRREG</sequence>
<accession>A0A1H1TZD1</accession>
<dbReference type="AlphaFoldDB" id="A0A1H1TZD1"/>
<dbReference type="SUPFAM" id="SSF48371">
    <property type="entry name" value="ARM repeat"/>
    <property type="match status" value="1"/>
</dbReference>
<reference evidence="1 2" key="1">
    <citation type="submission" date="2016-10" db="EMBL/GenBank/DDBJ databases">
        <authorList>
            <person name="de Groot N.N."/>
        </authorList>
    </citation>
    <scope>NUCLEOTIDE SEQUENCE [LARGE SCALE GENOMIC DNA]</scope>
    <source>
        <strain evidence="1 2">DSM 15019</strain>
    </source>
</reference>
<evidence type="ECO:0000313" key="2">
    <source>
        <dbReference type="Proteomes" id="UP000182126"/>
    </source>
</evidence>
<dbReference type="EMBL" id="LT629770">
    <property type="protein sequence ID" value="SDS65600.1"/>
    <property type="molecule type" value="Genomic_DNA"/>
</dbReference>
<dbReference type="Pfam" id="PF08713">
    <property type="entry name" value="DNA_alkylation"/>
    <property type="match status" value="1"/>
</dbReference>
<dbReference type="PANTHER" id="PTHR41291:SF1">
    <property type="entry name" value="DNA ALKYLATION REPAIR PROTEIN"/>
    <property type="match status" value="1"/>
</dbReference>
<dbReference type="Gene3D" id="1.25.10.90">
    <property type="match status" value="1"/>
</dbReference>
<gene>
    <name evidence="1" type="ORF">SAMN04489809_2351</name>
</gene>
<dbReference type="Proteomes" id="UP000182126">
    <property type="component" value="Chromosome I"/>
</dbReference>
<dbReference type="eggNOG" id="COG4912">
    <property type="taxonomic scope" value="Bacteria"/>
</dbReference>
<dbReference type="InterPro" id="IPR016024">
    <property type="entry name" value="ARM-type_fold"/>
</dbReference>